<accession>A0A8X6JAN0</accession>
<keyword evidence="3" id="KW-1185">Reference proteome</keyword>
<sequence>MIFSKQKRNSGGLTFYSSDGQSTARGQTTARRGSIDMDNGAPNMVGKNAGLSGIFRNQNPNHDVVFLHCIIHQDILCKAAIDITHVLNVVLKLINTIRSRGLVHRQFQEFLIEVDADYSDRL</sequence>
<dbReference type="EMBL" id="BMAW01092000">
    <property type="protein sequence ID" value="GFS52623.1"/>
    <property type="molecule type" value="Genomic_DNA"/>
</dbReference>
<comment type="caution">
    <text evidence="2">The sequence shown here is derived from an EMBL/GenBank/DDBJ whole genome shotgun (WGS) entry which is preliminary data.</text>
</comment>
<feature type="region of interest" description="Disordered" evidence="1">
    <location>
        <begin position="1"/>
        <end position="41"/>
    </location>
</feature>
<name>A0A8X6JAN0_NEPPI</name>
<organism evidence="2 3">
    <name type="scientific">Nephila pilipes</name>
    <name type="common">Giant wood spider</name>
    <name type="synonym">Nephila maculata</name>
    <dbReference type="NCBI Taxonomy" id="299642"/>
    <lineage>
        <taxon>Eukaryota</taxon>
        <taxon>Metazoa</taxon>
        <taxon>Ecdysozoa</taxon>
        <taxon>Arthropoda</taxon>
        <taxon>Chelicerata</taxon>
        <taxon>Arachnida</taxon>
        <taxon>Araneae</taxon>
        <taxon>Araneomorphae</taxon>
        <taxon>Entelegynae</taxon>
        <taxon>Araneoidea</taxon>
        <taxon>Nephilidae</taxon>
        <taxon>Nephila</taxon>
    </lineage>
</organism>
<proteinExistence type="predicted"/>
<gene>
    <name evidence="2" type="primary">Mal-A3</name>
    <name evidence="2" type="ORF">NPIL_576481</name>
</gene>
<dbReference type="PANTHER" id="PTHR45913">
    <property type="entry name" value="EPM2A-INTERACTING PROTEIN 1"/>
    <property type="match status" value="1"/>
</dbReference>
<dbReference type="PANTHER" id="PTHR45913:SF9">
    <property type="entry name" value="GENERAL TRANSCRIPTION FACTOR II-I REPEAT DOMAIN-CONTAINING PROTEIN 2-LIKE-RELATED"/>
    <property type="match status" value="1"/>
</dbReference>
<evidence type="ECO:0000256" key="1">
    <source>
        <dbReference type="SAM" id="MobiDB-lite"/>
    </source>
</evidence>
<evidence type="ECO:0000313" key="2">
    <source>
        <dbReference type="EMBL" id="GFS52623.1"/>
    </source>
</evidence>
<evidence type="ECO:0000313" key="3">
    <source>
        <dbReference type="Proteomes" id="UP000887013"/>
    </source>
</evidence>
<protein>
    <submittedName>
        <fullName evidence="2">Maltase A3</fullName>
    </submittedName>
</protein>
<dbReference type="Proteomes" id="UP000887013">
    <property type="component" value="Unassembled WGS sequence"/>
</dbReference>
<feature type="compositionally biased region" description="Polar residues" evidence="1">
    <location>
        <begin position="9"/>
        <end position="31"/>
    </location>
</feature>
<reference evidence="2" key="1">
    <citation type="submission" date="2020-08" db="EMBL/GenBank/DDBJ databases">
        <title>Multicomponent nature underlies the extraordinary mechanical properties of spider dragline silk.</title>
        <authorList>
            <person name="Kono N."/>
            <person name="Nakamura H."/>
            <person name="Mori M."/>
            <person name="Yoshida Y."/>
            <person name="Ohtoshi R."/>
            <person name="Malay A.D."/>
            <person name="Moran D.A.P."/>
            <person name="Tomita M."/>
            <person name="Numata K."/>
            <person name="Arakawa K."/>
        </authorList>
    </citation>
    <scope>NUCLEOTIDE SEQUENCE</scope>
</reference>
<dbReference type="OrthoDB" id="1101576at2759"/>
<dbReference type="AlphaFoldDB" id="A0A8X6JAN0"/>